<feature type="transmembrane region" description="Helical" evidence="1">
    <location>
        <begin position="78"/>
        <end position="99"/>
    </location>
</feature>
<reference evidence="2" key="2">
    <citation type="submission" date="2020-09" db="EMBL/GenBank/DDBJ databases">
        <authorList>
            <person name="Sun Q."/>
            <person name="Kim S."/>
        </authorList>
    </citation>
    <scope>NUCLEOTIDE SEQUENCE</scope>
    <source>
        <strain evidence="2">KCTC 32020</strain>
    </source>
</reference>
<dbReference type="EMBL" id="BNCF01000008">
    <property type="protein sequence ID" value="GHE34787.1"/>
    <property type="molecule type" value="Genomic_DNA"/>
</dbReference>
<evidence type="ECO:0000313" key="2">
    <source>
        <dbReference type="EMBL" id="GHE34787.1"/>
    </source>
</evidence>
<name>A0A918Z2N9_9GAMM</name>
<organism evidence="2 3">
    <name type="scientific">Vulcaniibacterium thermophilum</name>
    <dbReference type="NCBI Taxonomy" id="1169913"/>
    <lineage>
        <taxon>Bacteria</taxon>
        <taxon>Pseudomonadati</taxon>
        <taxon>Pseudomonadota</taxon>
        <taxon>Gammaproteobacteria</taxon>
        <taxon>Lysobacterales</taxon>
        <taxon>Lysobacteraceae</taxon>
        <taxon>Vulcaniibacterium</taxon>
    </lineage>
</organism>
<feature type="transmembrane region" description="Helical" evidence="1">
    <location>
        <begin position="28"/>
        <end position="48"/>
    </location>
</feature>
<evidence type="ECO:0000256" key="1">
    <source>
        <dbReference type="SAM" id="Phobius"/>
    </source>
</evidence>
<sequence length="124" mass="14020">MGRKRYHRRRGSPAGQIIRDTTQIANRMTWKACLLLGAILFSAFYWLIPAWLDGLLVSQASSPFAAAVESVIGRRVRMFRLIGIAVGLVCVFFAVRNYYTRQHMGRPGRNATGFLARLFARSLD</sequence>
<dbReference type="Proteomes" id="UP000636453">
    <property type="component" value="Unassembled WGS sequence"/>
</dbReference>
<proteinExistence type="predicted"/>
<keyword evidence="1" id="KW-1133">Transmembrane helix</keyword>
<protein>
    <submittedName>
        <fullName evidence="2">Uncharacterized protein</fullName>
    </submittedName>
</protein>
<comment type="caution">
    <text evidence="2">The sequence shown here is derived from an EMBL/GenBank/DDBJ whole genome shotgun (WGS) entry which is preliminary data.</text>
</comment>
<dbReference type="AlphaFoldDB" id="A0A918Z2N9"/>
<accession>A0A918Z2N9</accession>
<keyword evidence="1" id="KW-0812">Transmembrane</keyword>
<keyword evidence="3" id="KW-1185">Reference proteome</keyword>
<keyword evidence="1" id="KW-0472">Membrane</keyword>
<gene>
    <name evidence="2" type="ORF">GCM10007167_16160</name>
</gene>
<reference evidence="2" key="1">
    <citation type="journal article" date="2014" name="Int. J. Syst. Evol. Microbiol.">
        <title>Complete genome sequence of Corynebacterium casei LMG S-19264T (=DSM 44701T), isolated from a smear-ripened cheese.</title>
        <authorList>
            <consortium name="US DOE Joint Genome Institute (JGI-PGF)"/>
            <person name="Walter F."/>
            <person name="Albersmeier A."/>
            <person name="Kalinowski J."/>
            <person name="Ruckert C."/>
        </authorList>
    </citation>
    <scope>NUCLEOTIDE SEQUENCE</scope>
    <source>
        <strain evidence="2">KCTC 32020</strain>
    </source>
</reference>
<evidence type="ECO:0000313" key="3">
    <source>
        <dbReference type="Proteomes" id="UP000636453"/>
    </source>
</evidence>